<evidence type="ECO:0008006" key="5">
    <source>
        <dbReference type="Google" id="ProtNLM"/>
    </source>
</evidence>
<feature type="transmembrane region" description="Helical" evidence="2">
    <location>
        <begin position="172"/>
        <end position="192"/>
    </location>
</feature>
<feature type="compositionally biased region" description="Low complexity" evidence="1">
    <location>
        <begin position="99"/>
        <end position="108"/>
    </location>
</feature>
<dbReference type="Proteomes" id="UP001501637">
    <property type="component" value="Unassembled WGS sequence"/>
</dbReference>
<evidence type="ECO:0000256" key="1">
    <source>
        <dbReference type="SAM" id="MobiDB-lite"/>
    </source>
</evidence>
<organism evidence="3 4">
    <name type="scientific">Streptomyces rectiviolaceus</name>
    <dbReference type="NCBI Taxonomy" id="332591"/>
    <lineage>
        <taxon>Bacteria</taxon>
        <taxon>Bacillati</taxon>
        <taxon>Actinomycetota</taxon>
        <taxon>Actinomycetes</taxon>
        <taxon>Kitasatosporales</taxon>
        <taxon>Streptomycetaceae</taxon>
        <taxon>Streptomyces</taxon>
    </lineage>
</organism>
<name>A0ABP6MC44_9ACTN</name>
<dbReference type="EMBL" id="BAAAUG010000036">
    <property type="protein sequence ID" value="GAA3099738.1"/>
    <property type="molecule type" value="Genomic_DNA"/>
</dbReference>
<keyword evidence="2" id="KW-0812">Transmembrane</keyword>
<keyword evidence="2" id="KW-1133">Transmembrane helix</keyword>
<feature type="transmembrane region" description="Helical" evidence="2">
    <location>
        <begin position="131"/>
        <end position="152"/>
    </location>
</feature>
<feature type="compositionally biased region" description="Basic and acidic residues" evidence="1">
    <location>
        <begin position="80"/>
        <end position="96"/>
    </location>
</feature>
<evidence type="ECO:0000256" key="2">
    <source>
        <dbReference type="SAM" id="Phobius"/>
    </source>
</evidence>
<protein>
    <recommendedName>
        <fullName evidence="5">Integral membrane protein</fullName>
    </recommendedName>
</protein>
<evidence type="ECO:0000313" key="4">
    <source>
        <dbReference type="Proteomes" id="UP001501637"/>
    </source>
</evidence>
<reference evidence="4" key="1">
    <citation type="journal article" date="2019" name="Int. J. Syst. Evol. Microbiol.">
        <title>The Global Catalogue of Microorganisms (GCM) 10K type strain sequencing project: providing services to taxonomists for standard genome sequencing and annotation.</title>
        <authorList>
            <consortium name="The Broad Institute Genomics Platform"/>
            <consortium name="The Broad Institute Genome Sequencing Center for Infectious Disease"/>
            <person name="Wu L."/>
            <person name="Ma J."/>
        </authorList>
    </citation>
    <scope>NUCLEOTIDE SEQUENCE [LARGE SCALE GENOMIC DNA]</scope>
    <source>
        <strain evidence="4">JCM 9092</strain>
    </source>
</reference>
<comment type="caution">
    <text evidence="3">The sequence shown here is derived from an EMBL/GenBank/DDBJ whole genome shotgun (WGS) entry which is preliminary data.</text>
</comment>
<accession>A0ABP6MC44</accession>
<sequence length="265" mass="27795">MSEPCRAGGTEPPSAARGEPNPAGSKKQGQSADGPRDQRPTARKASDRRAPDQQAPDRRTPARQPADQQSPSRQPADQQASDRRTPDQQPADRHTSDTPAPQAPAAAGRHGRGAGEGSRAVRRAGHGSAPVLRGGLIFLAVTQFAVGFWQLLAPRSFFGVLWVSTLPPYNEHLMRDLGAMVLALGVVVAAAARSMEPRLVAVALAADLTFTVPHLIFHSAHSGHLSAGAAGTLLALLGGAVLLPAWLLLLAAKDVGRKDRPAPRP</sequence>
<feature type="compositionally biased region" description="Basic and acidic residues" evidence="1">
    <location>
        <begin position="34"/>
        <end position="60"/>
    </location>
</feature>
<feature type="region of interest" description="Disordered" evidence="1">
    <location>
        <begin position="1"/>
        <end position="122"/>
    </location>
</feature>
<feature type="transmembrane region" description="Helical" evidence="2">
    <location>
        <begin position="199"/>
        <end position="217"/>
    </location>
</feature>
<dbReference type="RefSeq" id="WP_344520618.1">
    <property type="nucleotide sequence ID" value="NZ_BAAAUG010000036.1"/>
</dbReference>
<gene>
    <name evidence="3" type="ORF">GCM10010449_23680</name>
</gene>
<keyword evidence="2" id="KW-0472">Membrane</keyword>
<feature type="compositionally biased region" description="Polar residues" evidence="1">
    <location>
        <begin position="66"/>
        <end position="79"/>
    </location>
</feature>
<feature type="transmembrane region" description="Helical" evidence="2">
    <location>
        <begin position="229"/>
        <end position="251"/>
    </location>
</feature>
<keyword evidence="4" id="KW-1185">Reference proteome</keyword>
<evidence type="ECO:0000313" key="3">
    <source>
        <dbReference type="EMBL" id="GAA3099738.1"/>
    </source>
</evidence>
<proteinExistence type="predicted"/>